<evidence type="ECO:0000256" key="10">
    <source>
        <dbReference type="SAM" id="MobiDB-lite"/>
    </source>
</evidence>
<dbReference type="GO" id="GO:0031965">
    <property type="term" value="C:nuclear membrane"/>
    <property type="evidence" value="ECO:0007669"/>
    <property type="project" value="UniProtKB-UniRule"/>
</dbReference>
<comment type="caution">
    <text evidence="11">The sequence shown here is derived from an EMBL/GenBank/DDBJ whole genome shotgun (WGS) entry which is preliminary data.</text>
</comment>
<keyword evidence="7 9" id="KW-0906">Nuclear pore complex</keyword>
<feature type="region of interest" description="Disordered" evidence="10">
    <location>
        <begin position="1"/>
        <end position="62"/>
    </location>
</feature>
<sequence length="1062" mass="119659">MSFQVPCPSNPSTPEHKVNPGKDKIDFYGTNSSTTPAGPPPPSSSSFMTNGQPPNLGSSLISLESPVKPNLFSSQGKKIPDFSLTLTAEDKPNQNENGHSSQRINNSPRDNLEEKEEKDLRSRDDEESFDSQQSYNNFKTGKIIDHSDENKEKNTNEEDFAGSELDSGSNSSSDLKDIYSGLQPQSTNLSSEIMDIQMDGVEEKNWSDNSPAGVSKYADIARSMYSSMTIQTVEESDDLILATEALTNKLYYQGTSSDSDKEDLEGILFNVSHEFIQLWENYYDQTVVYRSEEYTATIGPGSQAPNFVKANFLASLTLRIRHPRNKFSSLTSREMTLPQTLLEWMEKYHNPYPNQYEEILAHRPSPANHKLFWDTVFNCLIRGKVNSVLNLMKNAGWKYTRDETDNLPDASGRKNISDLTMTNIEWAVETAVQILLKCPATHGDWNSRNNEWRMFRLRALQALEDLKKFNEGRNHEINDNERTMLEPGSFNETAKKARSLIPWHLYQSLVTFYNLVMGDMSTILANSQDWCEATIGLVVWWDECKKDQGLSTNYLQQMSYILNKNSISKFYDHKIRVSFEAATSNSTDFQINGADEVQIALALIFQGDSENVINFLRYWSGPVSCAVAEIGSLAGWLPKAEEKTLINMGGSLDQEDFDVLGITQSSLNSDGVKDKTLITYANNLSKRKDLKSSAEPEIKLNSWEISIAIFGRLDSGVRTMEIIREFLNNFPLEDSTTVNRLCKLLNSIDLNDHAKIAAQRYAEKLEKSSHKYGEALYYYALAHNPKKVRKVLKSLISSSLAQSSAFPPDEDLDYHMRTLIDSPQDALTEISGMDSEAARLLHVYLSGYASLRKFYDLRDEHLMPSDKAKSCVNARKRQASIALLAVITSSSDHIRGGLYDKENNAVVHVKFLLALLGEAIVFVNQTDFILTVPQIQTLLYIIEDFHSVPSFVYSKCTKFLQTVITSHGARKKSAPAKSQQQSITNLDRMSNNFPVVSPPLASNQRQLVKFSGAPSKNLVERGWDWRDFISTETTGNDLLRLLRLGLAKDLGKAWLMVIDNKF</sequence>
<evidence type="ECO:0000256" key="2">
    <source>
        <dbReference type="ARBA" id="ARBA00005573"/>
    </source>
</evidence>
<name>A0A420IU21_9PEZI</name>
<feature type="compositionally biased region" description="Polar residues" evidence="10">
    <location>
        <begin position="94"/>
        <end position="109"/>
    </location>
</feature>
<comment type="subcellular location">
    <subcellularLocation>
        <location evidence="1 9">Nucleus</location>
        <location evidence="1 9">Nuclear pore complex</location>
    </subcellularLocation>
</comment>
<dbReference type="AlphaFoldDB" id="A0A420IU21"/>
<evidence type="ECO:0000256" key="7">
    <source>
        <dbReference type="ARBA" id="ARBA00023132"/>
    </source>
</evidence>
<protein>
    <recommendedName>
        <fullName evidence="9">Nuclear pore complex protein Nup85</fullName>
    </recommendedName>
</protein>
<feature type="compositionally biased region" description="Basic and acidic residues" evidence="10">
    <location>
        <begin position="110"/>
        <end position="124"/>
    </location>
</feature>
<feature type="compositionally biased region" description="Basic and acidic residues" evidence="10">
    <location>
        <begin position="142"/>
        <end position="156"/>
    </location>
</feature>
<dbReference type="Pfam" id="PF07575">
    <property type="entry name" value="Nucleopor_Nup85"/>
    <property type="match status" value="2"/>
</dbReference>
<keyword evidence="8 9" id="KW-0539">Nucleus</keyword>
<feature type="compositionally biased region" description="Polar residues" evidence="10">
    <location>
        <begin position="47"/>
        <end position="62"/>
    </location>
</feature>
<feature type="region of interest" description="Disordered" evidence="10">
    <location>
        <begin position="82"/>
        <end position="183"/>
    </location>
</feature>
<keyword evidence="3 9" id="KW-0813">Transport</keyword>
<dbReference type="GO" id="GO:0017056">
    <property type="term" value="F:structural constituent of nuclear pore"/>
    <property type="evidence" value="ECO:0007669"/>
    <property type="project" value="TreeGrafter"/>
</dbReference>
<dbReference type="Proteomes" id="UP000283383">
    <property type="component" value="Unassembled WGS sequence"/>
</dbReference>
<comment type="subunit">
    <text evidence="9">Component of the nuclear pore complex (NPC).</text>
</comment>
<dbReference type="PANTHER" id="PTHR13373">
    <property type="entry name" value="FROUNT PROTEIN-RELATED"/>
    <property type="match status" value="1"/>
</dbReference>
<dbReference type="EMBL" id="MCBQ01006769">
    <property type="protein sequence ID" value="RKF78021.1"/>
    <property type="molecule type" value="Genomic_DNA"/>
</dbReference>
<dbReference type="PANTHER" id="PTHR13373:SF21">
    <property type="entry name" value="NUCLEAR PORE COMPLEX PROTEIN NUP85"/>
    <property type="match status" value="1"/>
</dbReference>
<reference evidence="11 12" key="1">
    <citation type="journal article" date="2018" name="BMC Genomics">
        <title>Comparative genome analyses reveal sequence features reflecting distinct modes of host-adaptation between dicot and monocot powdery mildew.</title>
        <authorList>
            <person name="Wu Y."/>
            <person name="Ma X."/>
            <person name="Pan Z."/>
            <person name="Kale S.D."/>
            <person name="Song Y."/>
            <person name="King H."/>
            <person name="Zhang Q."/>
            <person name="Presley C."/>
            <person name="Deng X."/>
            <person name="Wei C.I."/>
            <person name="Xiao S."/>
        </authorList>
    </citation>
    <scope>NUCLEOTIDE SEQUENCE [LARGE SCALE GENOMIC DNA]</scope>
    <source>
        <strain evidence="11">UMSG3</strain>
    </source>
</reference>
<dbReference type="STRING" id="62708.A0A420IU21"/>
<evidence type="ECO:0000313" key="12">
    <source>
        <dbReference type="Proteomes" id="UP000283383"/>
    </source>
</evidence>
<dbReference type="GO" id="GO:0006406">
    <property type="term" value="P:mRNA export from nucleus"/>
    <property type="evidence" value="ECO:0007669"/>
    <property type="project" value="TreeGrafter"/>
</dbReference>
<organism evidence="11 12">
    <name type="scientific">Golovinomyces cichoracearum</name>
    <dbReference type="NCBI Taxonomy" id="62708"/>
    <lineage>
        <taxon>Eukaryota</taxon>
        <taxon>Fungi</taxon>
        <taxon>Dikarya</taxon>
        <taxon>Ascomycota</taxon>
        <taxon>Pezizomycotina</taxon>
        <taxon>Leotiomycetes</taxon>
        <taxon>Erysiphales</taxon>
        <taxon>Erysiphaceae</taxon>
        <taxon>Golovinomyces</taxon>
    </lineage>
</organism>
<keyword evidence="5 9" id="KW-0653">Protein transport</keyword>
<feature type="compositionally biased region" description="Basic and acidic residues" evidence="10">
    <location>
        <begin position="14"/>
        <end position="26"/>
    </location>
</feature>
<evidence type="ECO:0000256" key="1">
    <source>
        <dbReference type="ARBA" id="ARBA00004567"/>
    </source>
</evidence>
<evidence type="ECO:0000256" key="5">
    <source>
        <dbReference type="ARBA" id="ARBA00022927"/>
    </source>
</evidence>
<dbReference type="InterPro" id="IPR011502">
    <property type="entry name" value="Nucleoporin_Nup85"/>
</dbReference>
<keyword evidence="6 9" id="KW-0811">Translocation</keyword>
<gene>
    <name evidence="11" type="ORF">GcM3_067009</name>
</gene>
<evidence type="ECO:0000256" key="4">
    <source>
        <dbReference type="ARBA" id="ARBA00022816"/>
    </source>
</evidence>
<keyword evidence="4 9" id="KW-0509">mRNA transport</keyword>
<keyword evidence="9" id="KW-0472">Membrane</keyword>
<evidence type="ECO:0000256" key="6">
    <source>
        <dbReference type="ARBA" id="ARBA00023010"/>
    </source>
</evidence>
<feature type="compositionally biased region" description="Low complexity" evidence="10">
    <location>
        <begin position="162"/>
        <end position="173"/>
    </location>
</feature>
<comment type="function">
    <text evidence="9">Functions as a component of the nuclear pore complex (NPC).</text>
</comment>
<dbReference type="GO" id="GO:0031080">
    <property type="term" value="C:nuclear pore outer ring"/>
    <property type="evidence" value="ECO:0007669"/>
    <property type="project" value="TreeGrafter"/>
</dbReference>
<comment type="similarity">
    <text evidence="2 9">Belongs to the nucleoporin Nup85 family.</text>
</comment>
<proteinExistence type="inferred from homology"/>
<accession>A0A420IU21</accession>
<dbReference type="GO" id="GO:0045893">
    <property type="term" value="P:positive regulation of DNA-templated transcription"/>
    <property type="evidence" value="ECO:0007669"/>
    <property type="project" value="TreeGrafter"/>
</dbReference>
<evidence type="ECO:0000256" key="8">
    <source>
        <dbReference type="ARBA" id="ARBA00023242"/>
    </source>
</evidence>
<evidence type="ECO:0000313" key="11">
    <source>
        <dbReference type="EMBL" id="RKF78021.1"/>
    </source>
</evidence>
<feature type="compositionally biased region" description="Polar residues" evidence="10">
    <location>
        <begin position="130"/>
        <end position="139"/>
    </location>
</feature>
<dbReference type="GO" id="GO:0006606">
    <property type="term" value="P:protein import into nucleus"/>
    <property type="evidence" value="ECO:0007669"/>
    <property type="project" value="TreeGrafter"/>
</dbReference>
<evidence type="ECO:0000256" key="9">
    <source>
        <dbReference type="RuleBase" id="RU365073"/>
    </source>
</evidence>
<evidence type="ECO:0000256" key="3">
    <source>
        <dbReference type="ARBA" id="ARBA00022448"/>
    </source>
</evidence>
<keyword evidence="12" id="KW-1185">Reference proteome</keyword>